<dbReference type="AlphaFoldDB" id="H0EXD1"/>
<comment type="caution">
    <text evidence="1">The sequence shown here is derived from an EMBL/GenBank/DDBJ whole genome shotgun (WGS) entry which is preliminary data.</text>
</comment>
<gene>
    <name evidence="1" type="ORF">M7I_7465</name>
</gene>
<reference evidence="1 2" key="1">
    <citation type="journal article" date="2012" name="Eukaryot. Cell">
        <title>Genome sequence of the fungus Glarea lozoyensis: the first genome sequence of a species from the Helotiaceae family.</title>
        <authorList>
            <person name="Youssar L."/>
            <person name="Gruening B.A."/>
            <person name="Erxleben A."/>
            <person name="Guenther S."/>
            <person name="Huettel W."/>
        </authorList>
    </citation>
    <scope>NUCLEOTIDE SEQUENCE [LARGE SCALE GENOMIC DNA]</scope>
    <source>
        <strain evidence="2">ATCC 74030 / MF5533</strain>
    </source>
</reference>
<dbReference type="Proteomes" id="UP000005446">
    <property type="component" value="Unassembled WGS sequence"/>
</dbReference>
<accession>H0EXD1</accession>
<keyword evidence="2" id="KW-1185">Reference proteome</keyword>
<dbReference type="InParanoid" id="H0EXD1"/>
<name>H0EXD1_GLAL7</name>
<dbReference type="OrthoDB" id="3945550at2759"/>
<sequence length="347" mass="39704">MLRLIFMRHTERAFIPLDWQANFAIKLQNVDTLIKVLADRCSASHVRHLGLKGSLIVNIDGEFDELEDTTGSELSDANEYFWRTGISEVLGDEQPWLGGEFFPDDVVEVSPEEDGAWAPVVHLVKTLPHLTKLIYDCRNQFPPSLLVALHEHQPQCKLYHLTFRLRSLRSDTLDQHEMAIATSLSLHTIKCIHAWRDSNGEDDYHENAMPELVASLAPNLKELHMIELFPRYSCYRRRDIPREPWRGLPGFIPGRQKGDDWDDFDREFIHANAYRTDRVLRKGHLRETFRNCAVDETLAQSIWKTICQHKAGKQLKSLKLYTSGGGVFDCDEGIPNDEDINGGTASA</sequence>
<organism evidence="1 2">
    <name type="scientific">Glarea lozoyensis (strain ATCC 74030 / MF5533)</name>
    <dbReference type="NCBI Taxonomy" id="1104152"/>
    <lineage>
        <taxon>Eukaryota</taxon>
        <taxon>Fungi</taxon>
        <taxon>Dikarya</taxon>
        <taxon>Ascomycota</taxon>
        <taxon>Pezizomycotina</taxon>
        <taxon>Leotiomycetes</taxon>
        <taxon>Helotiales</taxon>
        <taxon>Helotiaceae</taxon>
        <taxon>Glarea</taxon>
    </lineage>
</organism>
<evidence type="ECO:0000313" key="1">
    <source>
        <dbReference type="EMBL" id="EHK96840.1"/>
    </source>
</evidence>
<dbReference type="HOGENOM" id="CLU_799382_0_0_1"/>
<evidence type="ECO:0000313" key="2">
    <source>
        <dbReference type="Proteomes" id="UP000005446"/>
    </source>
</evidence>
<dbReference type="EMBL" id="AGUE01000221">
    <property type="protein sequence ID" value="EHK96840.1"/>
    <property type="molecule type" value="Genomic_DNA"/>
</dbReference>
<proteinExistence type="predicted"/>
<protein>
    <submittedName>
        <fullName evidence="1">Uncharacterized protein</fullName>
    </submittedName>
</protein>